<dbReference type="EMBL" id="LXQA011377262">
    <property type="protein sequence ID" value="MCI95148.1"/>
    <property type="molecule type" value="Genomic_DNA"/>
</dbReference>
<dbReference type="Proteomes" id="UP000265520">
    <property type="component" value="Unassembled WGS sequence"/>
</dbReference>
<protein>
    <submittedName>
        <fullName evidence="2">Uncharacterized protein</fullName>
    </submittedName>
</protein>
<feature type="compositionally biased region" description="Basic residues" evidence="1">
    <location>
        <begin position="27"/>
        <end position="40"/>
    </location>
</feature>
<organism evidence="2 3">
    <name type="scientific">Trifolium medium</name>
    <dbReference type="NCBI Taxonomy" id="97028"/>
    <lineage>
        <taxon>Eukaryota</taxon>
        <taxon>Viridiplantae</taxon>
        <taxon>Streptophyta</taxon>
        <taxon>Embryophyta</taxon>
        <taxon>Tracheophyta</taxon>
        <taxon>Spermatophyta</taxon>
        <taxon>Magnoliopsida</taxon>
        <taxon>eudicotyledons</taxon>
        <taxon>Gunneridae</taxon>
        <taxon>Pentapetalae</taxon>
        <taxon>rosids</taxon>
        <taxon>fabids</taxon>
        <taxon>Fabales</taxon>
        <taxon>Fabaceae</taxon>
        <taxon>Papilionoideae</taxon>
        <taxon>50 kb inversion clade</taxon>
        <taxon>NPAAA clade</taxon>
        <taxon>Hologalegina</taxon>
        <taxon>IRL clade</taxon>
        <taxon>Trifolieae</taxon>
        <taxon>Trifolium</taxon>
    </lineage>
</organism>
<evidence type="ECO:0000256" key="1">
    <source>
        <dbReference type="SAM" id="MobiDB-lite"/>
    </source>
</evidence>
<proteinExistence type="predicted"/>
<accession>A0A392W3E6</accession>
<reference evidence="2 3" key="1">
    <citation type="journal article" date="2018" name="Front. Plant Sci.">
        <title>Red Clover (Trifolium pratense) and Zigzag Clover (T. medium) - A Picture of Genomic Similarities and Differences.</title>
        <authorList>
            <person name="Dluhosova J."/>
            <person name="Istvanek J."/>
            <person name="Nedelnik J."/>
            <person name="Repkova J."/>
        </authorList>
    </citation>
    <scope>NUCLEOTIDE SEQUENCE [LARGE SCALE GENOMIC DNA]</scope>
    <source>
        <strain evidence="3">cv. 10/8</strain>
        <tissue evidence="2">Leaf</tissue>
    </source>
</reference>
<keyword evidence="3" id="KW-1185">Reference proteome</keyword>
<name>A0A392W3E6_9FABA</name>
<comment type="caution">
    <text evidence="2">The sequence shown here is derived from an EMBL/GenBank/DDBJ whole genome shotgun (WGS) entry which is preliminary data.</text>
</comment>
<feature type="compositionally biased region" description="Basic and acidic residues" evidence="1">
    <location>
        <begin position="41"/>
        <end position="51"/>
    </location>
</feature>
<feature type="non-terminal residue" evidence="2">
    <location>
        <position position="51"/>
    </location>
</feature>
<dbReference type="AlphaFoldDB" id="A0A392W3E6"/>
<feature type="region of interest" description="Disordered" evidence="1">
    <location>
        <begin position="17"/>
        <end position="51"/>
    </location>
</feature>
<evidence type="ECO:0000313" key="3">
    <source>
        <dbReference type="Proteomes" id="UP000265520"/>
    </source>
</evidence>
<evidence type="ECO:0000313" key="2">
    <source>
        <dbReference type="EMBL" id="MCI95148.1"/>
    </source>
</evidence>
<sequence>MKVQKDKEEEQVLKITGNGRCNGGYRGRGRGGRGRGRGRKSKELTECYKCH</sequence>